<organism evidence="3 4">
    <name type="scientific">Citricoccus nitrophenolicus</name>
    <dbReference type="NCBI Taxonomy" id="863575"/>
    <lineage>
        <taxon>Bacteria</taxon>
        <taxon>Bacillati</taxon>
        <taxon>Actinomycetota</taxon>
        <taxon>Actinomycetes</taxon>
        <taxon>Micrococcales</taxon>
        <taxon>Micrococcaceae</taxon>
        <taxon>Citricoccus</taxon>
    </lineage>
</organism>
<dbReference type="Proteomes" id="UP001484097">
    <property type="component" value="Unassembled WGS sequence"/>
</dbReference>
<keyword evidence="1" id="KW-0560">Oxidoreductase</keyword>
<dbReference type="Pfam" id="PF00106">
    <property type="entry name" value="adh_short"/>
    <property type="match status" value="1"/>
</dbReference>
<feature type="region of interest" description="Disordered" evidence="2">
    <location>
        <begin position="269"/>
        <end position="302"/>
    </location>
</feature>
<gene>
    <name evidence="3" type="ORF">ABDK96_14880</name>
</gene>
<dbReference type="PANTHER" id="PTHR43157:SF31">
    <property type="entry name" value="PHOSPHATIDYLINOSITOL-GLYCAN BIOSYNTHESIS CLASS F PROTEIN"/>
    <property type="match status" value="1"/>
</dbReference>
<dbReference type="Gene3D" id="3.40.50.720">
    <property type="entry name" value="NAD(P)-binding Rossmann-like Domain"/>
    <property type="match status" value="1"/>
</dbReference>
<comment type="caution">
    <text evidence="3">The sequence shown here is derived from an EMBL/GenBank/DDBJ whole genome shotgun (WGS) entry which is preliminary data.</text>
</comment>
<dbReference type="RefSeq" id="WP_347921635.1">
    <property type="nucleotide sequence ID" value="NZ_JBDXMX010000008.1"/>
</dbReference>
<evidence type="ECO:0000313" key="3">
    <source>
        <dbReference type="EMBL" id="MEO9248967.1"/>
    </source>
</evidence>
<dbReference type="PRINTS" id="PR00081">
    <property type="entry name" value="GDHRDH"/>
</dbReference>
<evidence type="ECO:0000256" key="2">
    <source>
        <dbReference type="SAM" id="MobiDB-lite"/>
    </source>
</evidence>
<evidence type="ECO:0000313" key="4">
    <source>
        <dbReference type="Proteomes" id="UP001484097"/>
    </source>
</evidence>
<dbReference type="InterPro" id="IPR036291">
    <property type="entry name" value="NAD(P)-bd_dom_sf"/>
</dbReference>
<accession>A0ABV0IN63</accession>
<dbReference type="SUPFAM" id="SSF51735">
    <property type="entry name" value="NAD(P)-binding Rossmann-fold domains"/>
    <property type="match status" value="1"/>
</dbReference>
<evidence type="ECO:0000256" key="1">
    <source>
        <dbReference type="ARBA" id="ARBA00023002"/>
    </source>
</evidence>
<dbReference type="PANTHER" id="PTHR43157">
    <property type="entry name" value="PHOSPHATIDYLINOSITOL-GLYCAN BIOSYNTHESIS CLASS F PROTEIN-RELATED"/>
    <property type="match status" value="1"/>
</dbReference>
<proteinExistence type="predicted"/>
<sequence length="302" mass="32491">MLETAPEVSRPAVTDQSGRTWLVTGATNGIGQEVARAVAAAGARLILPARDLQRGHAVADELRRLGADVEVRHLDLANLSSIRRFATDLDGLVDVLVNNAGTVTPRRRETVDGFETILGTNFLGPFALTNLIAGHLRHRVVIVGSGAHERGRVDAADPHFRHRRWNVPAAYAQSKLCDMLWARALQSRLAARGSTVDVQLAHPGWAVTNIQNATGVAILDRMVTRICRGFGQSAADGALPILEAAVADRPPLTYLGPGGFQRWRGLPQLQQPSPLARDDDAAEAVWDLGSRETGTDLAGRRA</sequence>
<dbReference type="InterPro" id="IPR002347">
    <property type="entry name" value="SDR_fam"/>
</dbReference>
<reference evidence="3 4" key="1">
    <citation type="submission" date="2024-05" db="EMBL/GenBank/DDBJ databases">
        <authorList>
            <person name="Yi C."/>
        </authorList>
    </citation>
    <scope>NUCLEOTIDE SEQUENCE [LARGE SCALE GENOMIC DNA]</scope>
    <source>
        <strain evidence="3 4">XS13</strain>
    </source>
</reference>
<name>A0ABV0IN63_9MICC</name>
<protein>
    <submittedName>
        <fullName evidence="3">SDR family NAD(P)-dependent oxidoreductase</fullName>
    </submittedName>
</protein>
<keyword evidence="4" id="KW-1185">Reference proteome</keyword>
<dbReference type="EMBL" id="JBDXMX010000008">
    <property type="protein sequence ID" value="MEO9248967.1"/>
    <property type="molecule type" value="Genomic_DNA"/>
</dbReference>